<proteinExistence type="evidence at transcript level"/>
<evidence type="ECO:0000256" key="11">
    <source>
        <dbReference type="RuleBase" id="RU004334"/>
    </source>
</evidence>
<dbReference type="InterPro" id="IPR000536">
    <property type="entry name" value="Nucl_hrmn_rcpt_lig-bd"/>
</dbReference>
<dbReference type="Gene3D" id="3.30.50.10">
    <property type="entry name" value="Erythroid Transcription Factor GATA-1, subunit A"/>
    <property type="match status" value="1"/>
</dbReference>
<keyword evidence="6 11" id="KW-0805">Transcription regulation</keyword>
<organism evidence="15">
    <name type="scientific">Ciona intestinalis</name>
    <name type="common">Transparent sea squirt</name>
    <name type="synonym">Ascidia intestinalis</name>
    <dbReference type="NCBI Taxonomy" id="7719"/>
    <lineage>
        <taxon>Eukaryota</taxon>
        <taxon>Metazoa</taxon>
        <taxon>Chordata</taxon>
        <taxon>Tunicata</taxon>
        <taxon>Ascidiacea</taxon>
        <taxon>Phlebobranchia</taxon>
        <taxon>Cionidae</taxon>
        <taxon>Ciona</taxon>
    </lineage>
</organism>
<dbReference type="EMBL" id="AB210411">
    <property type="protein sequence ID" value="BAE06416.1"/>
    <property type="molecule type" value="mRNA"/>
</dbReference>
<dbReference type="SUPFAM" id="SSF48508">
    <property type="entry name" value="Nuclear receptor ligand-binding domain"/>
    <property type="match status" value="1"/>
</dbReference>
<dbReference type="GO" id="GO:0005634">
    <property type="term" value="C:nucleus"/>
    <property type="evidence" value="ECO:0007669"/>
    <property type="project" value="UniProtKB-SubCell"/>
</dbReference>
<dbReference type="PROSITE" id="PS51030">
    <property type="entry name" value="NUCLEAR_REC_DBD_2"/>
    <property type="match status" value="1"/>
</dbReference>
<dbReference type="Gene3D" id="1.10.565.10">
    <property type="entry name" value="Retinoid X Receptor"/>
    <property type="match status" value="1"/>
</dbReference>
<dbReference type="PANTHER" id="PTHR48092">
    <property type="entry name" value="KNIRPS-RELATED PROTEIN-RELATED"/>
    <property type="match status" value="1"/>
</dbReference>
<evidence type="ECO:0000256" key="5">
    <source>
        <dbReference type="ARBA" id="ARBA00022990"/>
    </source>
</evidence>
<evidence type="ECO:0000313" key="15">
    <source>
        <dbReference type="EMBL" id="BAE06416.1"/>
    </source>
</evidence>
<dbReference type="GO" id="GO:0008270">
    <property type="term" value="F:zinc ion binding"/>
    <property type="evidence" value="ECO:0007669"/>
    <property type="project" value="UniProtKB-KW"/>
</dbReference>
<feature type="region of interest" description="Disordered" evidence="12">
    <location>
        <begin position="151"/>
        <end position="170"/>
    </location>
</feature>
<gene>
    <name evidence="15" type="primary">Ci-ERR</name>
</gene>
<dbReference type="PRINTS" id="PR00398">
    <property type="entry name" value="STRDHORMONER"/>
</dbReference>
<dbReference type="GO" id="GO:0003700">
    <property type="term" value="F:DNA-binding transcription factor activity"/>
    <property type="evidence" value="ECO:0007669"/>
    <property type="project" value="InterPro"/>
</dbReference>
<dbReference type="CDD" id="cd07170">
    <property type="entry name" value="NR_DBD_ERR"/>
    <property type="match status" value="1"/>
</dbReference>
<dbReference type="Pfam" id="PF00105">
    <property type="entry name" value="zf-C4"/>
    <property type="match status" value="1"/>
</dbReference>
<keyword evidence="4 11" id="KW-0862">Zinc</keyword>
<evidence type="ECO:0000256" key="6">
    <source>
        <dbReference type="ARBA" id="ARBA00023015"/>
    </source>
</evidence>
<accession>A0A1W2VNS7</accession>
<evidence type="ECO:0000256" key="9">
    <source>
        <dbReference type="ARBA" id="ARBA00023170"/>
    </source>
</evidence>
<comment type="subcellular location">
    <subcellularLocation>
        <location evidence="1 11">Nucleus</location>
    </subcellularLocation>
</comment>
<dbReference type="OrthoDB" id="5799427at2759"/>
<dbReference type="InterPro" id="IPR001723">
    <property type="entry name" value="Nuclear_hrmn_rcpt"/>
</dbReference>
<keyword evidence="7 11" id="KW-0238">DNA-binding</keyword>
<dbReference type="SMR" id="Q4H3L1"/>
<dbReference type="Pfam" id="PF00104">
    <property type="entry name" value="Hormone_recep"/>
    <property type="match status" value="1"/>
</dbReference>
<keyword evidence="10 11" id="KW-0539">Nucleus</keyword>
<dbReference type="InterPro" id="IPR050200">
    <property type="entry name" value="Nuclear_hormone_rcpt_NR3"/>
</dbReference>
<dbReference type="InterPro" id="IPR013088">
    <property type="entry name" value="Znf_NHR/GATA"/>
</dbReference>
<keyword evidence="8 11" id="KW-0804">Transcription</keyword>
<evidence type="ECO:0000256" key="12">
    <source>
        <dbReference type="SAM" id="MobiDB-lite"/>
    </source>
</evidence>
<keyword evidence="5" id="KW-0007">Acetylation</keyword>
<reference evidence="15" key="3">
    <citation type="submission" date="2005-04" db="EMBL/GenBank/DDBJ databases">
        <title>Expressed genes in Ciona intestinalis.</title>
        <authorList>
            <person name="Satou Y."/>
        </authorList>
    </citation>
    <scope>NUCLEOTIDE SEQUENCE</scope>
</reference>
<keyword evidence="9 11" id="KW-0675">Receptor</keyword>
<evidence type="ECO:0000256" key="7">
    <source>
        <dbReference type="ARBA" id="ARBA00023125"/>
    </source>
</evidence>
<dbReference type="PROSITE" id="PS00031">
    <property type="entry name" value="NUCLEAR_REC_DBD_1"/>
    <property type="match status" value="1"/>
</dbReference>
<protein>
    <submittedName>
        <fullName evidence="15">Nuclear receptor</fullName>
    </submittedName>
</protein>
<sequence>MCSLLNSDDTLSSMLFIKQEPCSPLESSVNFNSSFNSSLSSSPESLCSDGGTYSPPTMVHFGFPALFPSMPSPGDISLHFNSNFNNNRATSSGEEDVFEDFSSCMTSSESCSGEGLAGLMPPSLSEYKSGIDSCDADSVLALVPPTSLVLKSPTTSESTGTPAPLSSSSTPPKRLCLVCGDIASGYHYGVASCEACKAFFKRTIQGSIDYTCPAANDCEITKRRRKSCQSCRFSKCLRVGMLREGVRLDRVRGGRQKYKRKIDANEMPYLVAVPAAAEPAPNVLSPNKILSHLLMAEPDKLFAPHDHSATRSEISILTALCDLADRELVVIIGWAKHIPGFTVLSLADQMALLQSAWMEVLVLGIVFRSLSRDGDLVIAEDFILDAENCAEVGMVELYHYLNQLQRRLKQLNFKKEEFVLMKAIALVNSDSLHVENHQTLRQLQDTLLQTLSDTVQSTPSNTATTFAFQRCGQLLLTLPLLRLAAVKAVHFFNTVRQSGKVVLHKLFLEMLDAKL</sequence>
<dbReference type="InterPro" id="IPR035500">
    <property type="entry name" value="NHR-like_dom_sf"/>
</dbReference>
<reference evidence="15" key="2">
    <citation type="journal article" date="2004" name="Development">
        <title>Gene expression profiles of transcription factors and signaling molecules in the ascidian embryo: towards a comprehensive understanding of gene networks.</title>
        <authorList>
            <person name="Imai K.S."/>
            <person name="Hino K."/>
            <person name="Yagi K."/>
            <person name="Satoh N."/>
            <person name="Satou Y."/>
        </authorList>
    </citation>
    <scope>NUCLEOTIDE SEQUENCE</scope>
</reference>
<dbReference type="SMART" id="SM00430">
    <property type="entry name" value="HOLI"/>
    <property type="match status" value="1"/>
</dbReference>
<accession>Q4H3L1</accession>
<evidence type="ECO:0000256" key="4">
    <source>
        <dbReference type="ARBA" id="ARBA00022833"/>
    </source>
</evidence>
<evidence type="ECO:0000256" key="3">
    <source>
        <dbReference type="ARBA" id="ARBA00022771"/>
    </source>
</evidence>
<dbReference type="PRINTS" id="PR00047">
    <property type="entry name" value="STROIDFINGER"/>
</dbReference>
<dbReference type="CDD" id="cd06946">
    <property type="entry name" value="NR_LBD_ERR"/>
    <property type="match status" value="1"/>
</dbReference>
<dbReference type="SMART" id="SM00399">
    <property type="entry name" value="ZnF_C4"/>
    <property type="match status" value="1"/>
</dbReference>
<dbReference type="PROSITE" id="PS51843">
    <property type="entry name" value="NR_LBD"/>
    <property type="match status" value="1"/>
</dbReference>
<evidence type="ECO:0000256" key="2">
    <source>
        <dbReference type="ARBA" id="ARBA00022723"/>
    </source>
</evidence>
<evidence type="ECO:0000259" key="13">
    <source>
        <dbReference type="PROSITE" id="PS51030"/>
    </source>
</evidence>
<feature type="compositionally biased region" description="Low complexity" evidence="12">
    <location>
        <begin position="158"/>
        <end position="170"/>
    </location>
</feature>
<feature type="domain" description="NR LBD" evidence="14">
    <location>
        <begin position="285"/>
        <end position="514"/>
    </location>
</feature>
<name>Q4H3L1_CIOIN</name>
<evidence type="ECO:0000256" key="8">
    <source>
        <dbReference type="ARBA" id="ARBA00023163"/>
    </source>
</evidence>
<keyword evidence="3 11" id="KW-0863">Zinc-finger</keyword>
<dbReference type="KEGG" id="cin:778599"/>
<feature type="domain" description="Nuclear receptor" evidence="13">
    <location>
        <begin position="173"/>
        <end position="248"/>
    </location>
</feature>
<comment type="similarity">
    <text evidence="11">Belongs to the nuclear hormone receptor family.</text>
</comment>
<dbReference type="FunFam" id="3.30.50.10:FF:000008">
    <property type="entry name" value="estrogen-related receptor gamma isoform X1"/>
    <property type="match status" value="1"/>
</dbReference>
<evidence type="ECO:0000259" key="14">
    <source>
        <dbReference type="PROSITE" id="PS51843"/>
    </source>
</evidence>
<reference evidence="15" key="1">
    <citation type="journal article" date="2003" name="Dev. Genes Evol.">
        <title>Genomewide surveys of developmentally relevant genes in Ciona intestinalis.</title>
        <authorList>
            <person name="Satou Y."/>
            <person name="Satoh N."/>
        </authorList>
    </citation>
    <scope>NUCLEOTIDE SEQUENCE</scope>
</reference>
<evidence type="ECO:0000256" key="10">
    <source>
        <dbReference type="ARBA" id="ARBA00023242"/>
    </source>
</evidence>
<dbReference type="AlphaFoldDB" id="Q4H3L1"/>
<evidence type="ECO:0000256" key="1">
    <source>
        <dbReference type="ARBA" id="ARBA00004123"/>
    </source>
</evidence>
<dbReference type="InterPro" id="IPR001628">
    <property type="entry name" value="Znf_hrmn_rcpt"/>
</dbReference>
<dbReference type="GO" id="GO:0043565">
    <property type="term" value="F:sequence-specific DNA binding"/>
    <property type="evidence" value="ECO:0007669"/>
    <property type="project" value="InterPro"/>
</dbReference>
<keyword evidence="2 11" id="KW-0479">Metal-binding</keyword>
<dbReference type="SUPFAM" id="SSF57716">
    <property type="entry name" value="Glucocorticoid receptor-like (DNA-binding domain)"/>
    <property type="match status" value="1"/>
</dbReference>